<protein>
    <recommendedName>
        <fullName evidence="2">DUF4476 domain-containing protein</fullName>
    </recommendedName>
</protein>
<dbReference type="OrthoDB" id="9996177at2"/>
<organism evidence="3 4">
    <name type="scientific">Thermaurantimonas aggregans</name>
    <dbReference type="NCBI Taxonomy" id="2173829"/>
    <lineage>
        <taxon>Bacteria</taxon>
        <taxon>Pseudomonadati</taxon>
        <taxon>Bacteroidota</taxon>
        <taxon>Flavobacteriia</taxon>
        <taxon>Flavobacteriales</taxon>
        <taxon>Schleiferiaceae</taxon>
        <taxon>Thermaurantimonas</taxon>
    </lineage>
</organism>
<dbReference type="RefSeq" id="WP_124397665.1">
    <property type="nucleotide sequence ID" value="NZ_BHZE01000008.1"/>
</dbReference>
<evidence type="ECO:0000256" key="1">
    <source>
        <dbReference type="SAM" id="MobiDB-lite"/>
    </source>
</evidence>
<reference evidence="3 4" key="1">
    <citation type="submission" date="2018-11" db="EMBL/GenBank/DDBJ databases">
        <title>Schleiferia aggregans sp. nov., a moderately thermophilic heterotrophic bacterium isolated from microbial mats at a terrestrial hot spring.</title>
        <authorList>
            <person name="Iino T."/>
            <person name="Ohkuma M."/>
            <person name="Haruta S."/>
        </authorList>
    </citation>
    <scope>NUCLEOTIDE SEQUENCE [LARGE SCALE GENOMIC DNA]</scope>
    <source>
        <strain evidence="3 4">LA</strain>
    </source>
</reference>
<dbReference type="Pfam" id="PF14771">
    <property type="entry name" value="DUF4476"/>
    <property type="match status" value="1"/>
</dbReference>
<dbReference type="Proteomes" id="UP000286715">
    <property type="component" value="Unassembled WGS sequence"/>
</dbReference>
<evidence type="ECO:0000259" key="2">
    <source>
        <dbReference type="Pfam" id="PF14771"/>
    </source>
</evidence>
<dbReference type="AlphaFoldDB" id="A0A401XKS4"/>
<feature type="compositionally biased region" description="Polar residues" evidence="1">
    <location>
        <begin position="156"/>
        <end position="173"/>
    </location>
</feature>
<accession>A0A401XKS4</accession>
<feature type="region of interest" description="Disordered" evidence="1">
    <location>
        <begin position="136"/>
        <end position="195"/>
    </location>
</feature>
<feature type="compositionally biased region" description="Low complexity" evidence="1">
    <location>
        <begin position="146"/>
        <end position="155"/>
    </location>
</feature>
<gene>
    <name evidence="3" type="ORF">JCM31826_10840</name>
</gene>
<comment type="caution">
    <text evidence="3">The sequence shown here is derived from an EMBL/GenBank/DDBJ whole genome shotgun (WGS) entry which is preliminary data.</text>
</comment>
<evidence type="ECO:0000313" key="3">
    <source>
        <dbReference type="EMBL" id="GCD77602.1"/>
    </source>
</evidence>
<proteinExistence type="predicted"/>
<dbReference type="InterPro" id="IPR028011">
    <property type="entry name" value="DUF4476"/>
</dbReference>
<feature type="domain" description="DUF4476" evidence="2">
    <location>
        <begin position="190"/>
        <end position="277"/>
    </location>
</feature>
<name>A0A401XKS4_9FLAO</name>
<dbReference type="EMBL" id="BHZE01000008">
    <property type="protein sequence ID" value="GCD77602.1"/>
    <property type="molecule type" value="Genomic_DNA"/>
</dbReference>
<keyword evidence="4" id="KW-1185">Reference proteome</keyword>
<sequence>MLDKSMRLSFSLIAVGMLFASQLFCQHIVVTSPDKVEFSFGIDSFFYARKWTTASATPVKKDQTTFFVLLKKDSVLLQKKIPSTPDNHHFVIEKGKSGEYTLYYRGILNTLPDSIEISKEKTNVHLSSVLTNRPALAAQTSPPSPSQNSESSQPQKADTAQRQTTEISPQNLHSKPDTSALDNLPAADEPQPFDKTVEAVKKAEFEFERMMLIREYVEKRKTNTQELKVLARLLTYDLTRLQLLRDCYPNTLDRINYRELTSVFDFEISKQSLLEFINEHEK</sequence>
<evidence type="ECO:0000313" key="4">
    <source>
        <dbReference type="Proteomes" id="UP000286715"/>
    </source>
</evidence>